<dbReference type="Gene3D" id="3.30.1500.10">
    <property type="entry name" value="Haem-binding HasA"/>
    <property type="match status" value="1"/>
</dbReference>
<protein>
    <submittedName>
        <fullName evidence="1">Heme acquisition hemophore HasA</fullName>
    </submittedName>
</protein>
<reference evidence="2" key="1">
    <citation type="submission" date="2019-09" db="EMBL/GenBank/DDBJ databases">
        <title>Yersinia canariae sp. nov., isolated from a human yersiniosis case.</title>
        <authorList>
            <person name="Nguyen S.V."/>
            <person name="Greig D."/>
            <person name="Hurley D."/>
            <person name="Cao Y."/>
            <person name="McCabe E."/>
            <person name="Mitchell M."/>
            <person name="Jenkins C."/>
            <person name="Fanning S."/>
        </authorList>
    </citation>
    <scope>NUCLEOTIDE SEQUENCE [LARGE SCALE GENOMIC DNA]</scope>
    <source>
        <strain evidence="2">NCTC 14382</strain>
    </source>
</reference>
<gene>
    <name evidence="1" type="ORF">F0T03_00620</name>
</gene>
<keyword evidence="2" id="KW-1185">Reference proteome</keyword>
<dbReference type="Pfam" id="PF06438">
    <property type="entry name" value="HasA"/>
    <property type="match status" value="1"/>
</dbReference>
<dbReference type="InterPro" id="IPR010495">
    <property type="entry name" value="HasA_haem-bd"/>
</dbReference>
<dbReference type="InterPro" id="IPR036912">
    <property type="entry name" value="HasA_haem-bd_sf"/>
</dbReference>
<evidence type="ECO:0000313" key="1">
    <source>
        <dbReference type="EMBL" id="QHB30858.1"/>
    </source>
</evidence>
<accession>A0A857ETR9</accession>
<dbReference type="RefSeq" id="WP_159677034.1">
    <property type="nucleotide sequence ID" value="NZ_CP043727.1"/>
</dbReference>
<dbReference type="KEGG" id="yca:F0T03_00620"/>
<dbReference type="Proteomes" id="UP000464402">
    <property type="component" value="Chromosome"/>
</dbReference>
<evidence type="ECO:0000313" key="2">
    <source>
        <dbReference type="Proteomes" id="UP000464402"/>
    </source>
</evidence>
<proteinExistence type="predicted"/>
<dbReference type="SUPFAM" id="SSF54621">
    <property type="entry name" value="Heme-binding protein A (HasA)"/>
    <property type="match status" value="1"/>
</dbReference>
<dbReference type="EMBL" id="CP043727">
    <property type="protein sequence ID" value="QHB30858.1"/>
    <property type="molecule type" value="Genomic_DNA"/>
</dbReference>
<name>A0A857ETR9_9GAMM</name>
<dbReference type="AlphaFoldDB" id="A0A857ETR9"/>
<sequence>MTVTIKYLDQFSNNSLSSYINEWATKHGDIKDTAAEGFSKDFGQFAGGGWFHGTQYSVGSSHSNVNTAMVVEGDLKYSFMPQHTFYGKMESLELGENLTDNPNGIGKELAQVQLKLSGLDITGDYDVDKMMAENHLGDMHKATYGLMRGNADPLLEVLTAKGIDVNIPLKDMAIASQFEDNSEVMADGPIIETIGTYDANEILMAA</sequence>
<organism evidence="1 2">
    <name type="scientific">Yersinia canariae</name>
    <dbReference type="NCBI Taxonomy" id="2607663"/>
    <lineage>
        <taxon>Bacteria</taxon>
        <taxon>Pseudomonadati</taxon>
        <taxon>Pseudomonadota</taxon>
        <taxon>Gammaproteobacteria</taxon>
        <taxon>Enterobacterales</taxon>
        <taxon>Yersiniaceae</taxon>
        <taxon>Yersinia</taxon>
    </lineage>
</organism>